<dbReference type="AlphaFoldDB" id="A0A151AML6"/>
<evidence type="ECO:0000256" key="3">
    <source>
        <dbReference type="ARBA" id="ARBA00022450"/>
    </source>
</evidence>
<proteinExistence type="inferred from homology"/>
<dbReference type="InterPro" id="IPR025110">
    <property type="entry name" value="AMP-bd_C"/>
</dbReference>
<dbReference type="Pfam" id="PF00550">
    <property type="entry name" value="PP-binding"/>
    <property type="match status" value="1"/>
</dbReference>
<comment type="caution">
    <text evidence="6">The sequence shown here is derived from an EMBL/GenBank/DDBJ whole genome shotgun (WGS) entry which is preliminary data.</text>
</comment>
<organism evidence="6 7">
    <name type="scientific">Clostridium colicanis DSM 13634</name>
    <dbReference type="NCBI Taxonomy" id="1121305"/>
    <lineage>
        <taxon>Bacteria</taxon>
        <taxon>Bacillati</taxon>
        <taxon>Bacillota</taxon>
        <taxon>Clostridia</taxon>
        <taxon>Eubacteriales</taxon>
        <taxon>Clostridiaceae</taxon>
        <taxon>Clostridium</taxon>
    </lineage>
</organism>
<comment type="cofactor">
    <cofactor evidence="1">
        <name>pantetheine 4'-phosphate</name>
        <dbReference type="ChEBI" id="CHEBI:47942"/>
    </cofactor>
</comment>
<dbReference type="InterPro" id="IPR009081">
    <property type="entry name" value="PP-bd_ACP"/>
</dbReference>
<keyword evidence="3" id="KW-0596">Phosphopantetheine</keyword>
<dbReference type="Gene3D" id="3.30.559.30">
    <property type="entry name" value="Nonribosomal peptide synthetase, condensation domain"/>
    <property type="match status" value="1"/>
</dbReference>
<dbReference type="Proteomes" id="UP000075374">
    <property type="component" value="Unassembled WGS sequence"/>
</dbReference>
<keyword evidence="7" id="KW-1185">Reference proteome</keyword>
<dbReference type="FunFam" id="3.40.50.980:FF:000001">
    <property type="entry name" value="Non-ribosomal peptide synthetase"/>
    <property type="match status" value="1"/>
</dbReference>
<dbReference type="InterPro" id="IPR001242">
    <property type="entry name" value="Condensation_dom"/>
</dbReference>
<dbReference type="InterPro" id="IPR020845">
    <property type="entry name" value="AMP-binding_CS"/>
</dbReference>
<evidence type="ECO:0000313" key="6">
    <source>
        <dbReference type="EMBL" id="KYH28874.1"/>
    </source>
</evidence>
<evidence type="ECO:0000256" key="2">
    <source>
        <dbReference type="ARBA" id="ARBA00006432"/>
    </source>
</evidence>
<comment type="similarity">
    <text evidence="2">Belongs to the ATP-dependent AMP-binding enzyme family.</text>
</comment>
<dbReference type="InterPro" id="IPR010071">
    <property type="entry name" value="AA_adenyl_dom"/>
</dbReference>
<dbReference type="PROSITE" id="PS00455">
    <property type="entry name" value="AMP_BINDING"/>
    <property type="match status" value="1"/>
</dbReference>
<dbReference type="SUPFAM" id="SSF52777">
    <property type="entry name" value="CoA-dependent acyltransferases"/>
    <property type="match status" value="1"/>
</dbReference>
<evidence type="ECO:0000259" key="5">
    <source>
        <dbReference type="PROSITE" id="PS50075"/>
    </source>
</evidence>
<dbReference type="InterPro" id="IPR000873">
    <property type="entry name" value="AMP-dep_synth/lig_dom"/>
</dbReference>
<dbReference type="InterPro" id="IPR036291">
    <property type="entry name" value="NAD(P)-bd_dom_sf"/>
</dbReference>
<dbReference type="Pfam" id="PF07993">
    <property type="entry name" value="NAD_binding_4"/>
    <property type="match status" value="1"/>
</dbReference>
<dbReference type="RefSeq" id="WP_061858454.1">
    <property type="nucleotide sequence ID" value="NZ_LTBB01000007.1"/>
</dbReference>
<feature type="domain" description="Carrier" evidence="5">
    <location>
        <begin position="761"/>
        <end position="835"/>
    </location>
</feature>
<dbReference type="Gene3D" id="3.30.300.30">
    <property type="match status" value="1"/>
</dbReference>
<dbReference type="GO" id="GO:0003824">
    <property type="term" value="F:catalytic activity"/>
    <property type="evidence" value="ECO:0007669"/>
    <property type="project" value="InterPro"/>
</dbReference>
<dbReference type="Gene3D" id="3.40.50.980">
    <property type="match status" value="2"/>
</dbReference>
<dbReference type="PIRSF" id="PIRSF001617">
    <property type="entry name" value="Alpha-AR"/>
    <property type="match status" value="1"/>
</dbReference>
<dbReference type="Gene3D" id="1.10.1200.10">
    <property type="entry name" value="ACP-like"/>
    <property type="match status" value="1"/>
</dbReference>
<dbReference type="SUPFAM" id="SSF51735">
    <property type="entry name" value="NAD(P)-binding Rossmann-fold domains"/>
    <property type="match status" value="1"/>
</dbReference>
<dbReference type="NCBIfam" id="TIGR01746">
    <property type="entry name" value="Thioester-redct"/>
    <property type="match status" value="1"/>
</dbReference>
<accession>A0A151AML6</accession>
<reference evidence="6 7" key="1">
    <citation type="submission" date="2016-02" db="EMBL/GenBank/DDBJ databases">
        <title>Genome sequence of Clostridium colicanis DSM 13634.</title>
        <authorList>
            <person name="Poehlein A."/>
            <person name="Daniel R."/>
        </authorList>
    </citation>
    <scope>NUCLEOTIDE SEQUENCE [LARGE SCALE GENOMIC DNA]</scope>
    <source>
        <strain evidence="6 7">DSM 13634</strain>
    </source>
</reference>
<dbReference type="PANTHER" id="PTHR44845:SF7">
    <property type="entry name" value="PLIPASTATIN SYNTHASE SUBUNIT D"/>
    <property type="match status" value="1"/>
</dbReference>
<protein>
    <submittedName>
        <fullName evidence="6">Linear gramicidin synthase subunit D</fullName>
    </submittedName>
</protein>
<dbReference type="PANTHER" id="PTHR44845">
    <property type="entry name" value="CARRIER DOMAIN-CONTAINING PROTEIN"/>
    <property type="match status" value="1"/>
</dbReference>
<dbReference type="PATRIC" id="fig|1121305.3.peg.1610"/>
<name>A0A151AML6_9CLOT</name>
<dbReference type="SUPFAM" id="SSF56801">
    <property type="entry name" value="Acetyl-CoA synthetase-like"/>
    <property type="match status" value="1"/>
</dbReference>
<evidence type="ECO:0000313" key="7">
    <source>
        <dbReference type="Proteomes" id="UP000075374"/>
    </source>
</evidence>
<gene>
    <name evidence="6" type="primary">lgrD</name>
    <name evidence="6" type="ORF">CLCOL_16060</name>
</gene>
<dbReference type="Pfam" id="PF00668">
    <property type="entry name" value="Condensation"/>
    <property type="match status" value="1"/>
</dbReference>
<dbReference type="SUPFAM" id="SSF47336">
    <property type="entry name" value="ACP-like"/>
    <property type="match status" value="1"/>
</dbReference>
<dbReference type="CDD" id="cd05930">
    <property type="entry name" value="A_NRPS"/>
    <property type="match status" value="1"/>
</dbReference>
<dbReference type="Pfam" id="PF13193">
    <property type="entry name" value="AMP-binding_C"/>
    <property type="match status" value="1"/>
</dbReference>
<dbReference type="STRING" id="1121305.CLCOL_16060"/>
<dbReference type="EMBL" id="LTBB01000007">
    <property type="protein sequence ID" value="KYH28874.1"/>
    <property type="molecule type" value="Genomic_DNA"/>
</dbReference>
<dbReference type="Pfam" id="PF00501">
    <property type="entry name" value="AMP-binding"/>
    <property type="match status" value="1"/>
</dbReference>
<dbReference type="FunFam" id="3.40.50.12780:FF:000012">
    <property type="entry name" value="Non-ribosomal peptide synthetase"/>
    <property type="match status" value="1"/>
</dbReference>
<dbReference type="CDD" id="cd05235">
    <property type="entry name" value="SDR_e1"/>
    <property type="match status" value="1"/>
</dbReference>
<sequence length="1246" mass="142861">MEIELSLLERLSIEEKKYWLKQLAFPLPVLNIPIDFSTDNRRDLNKESITIILDKCLKDDLEKINSGLDIQSFMLASYFVLMARLSNEKDILVGVSIKNSIRPIRISMEDIKTFEELFVLVKEKLKNARKYNFVFEQIITDGSYETLFQTTFSMNSNKKLANKSMLNWQLKEQDTNIMLNVEYDDNLFKSKTIKRFTEYYINILKAVLKDQKARIYGIDILTEEEKELYSRLNDTHMDFPRDKTIPKMFEEAVCKFPNNIALSSNEGQFTYKKLNERANQLANCLIKKGVKKGDFVTIFMERSLETVISIFGILKAGGIYVPLDPEHPEERNTYIISDTKSPFIVTKGIYVDKAKKLLSNSMSVKEIILLEDDIDDCSIENPDIDIKSSDLAYIIYTSGSTGKPKGTLIAHEGVVNLGYLIRNQFNINEKEILTQFATYSFDASVWDTFGSLFWGARLHLLSPEERISVEAFADAIYRTKATFIAILPTVFFNQLAAHLSEESYSKLSTVKRVAVGGEALSGEIVRAFQRKFQNSIEIINLYGPTESTVVATGHVINDLVPENQTNIPIGKPFPNYEVYIVNEENQLCPINVPGEVYISSVALAKGYLNQEEKTKEVFIKNPFKENSIVYKSGDIARILENGLIEYVGRKDSQVKVRGHRIEIGEIEDKLAKHPEVQDIAIIPIKDNNETMLVAYYTSKNKEKIKTSELRNFLLEKLPSYMVPKYINYLEKMPISPTGKIDRKKLATFEIVKVEENDNYVAPQNEIQKIIADAWSQVLGLDKIGIYDDFFEIGGHSLKIMRVLVLLKPHFPGLKINDFFTHRTIADMAIRVNELEKDNNKCCKNTEHDVWEVKDLNEYPSSENYKVELKQYKKPKNILLTGATGYLGSHILYELLKNTDAKVYCLLRKSDNNSLLEKLLDTMLVYFDKEITSIINSRVVTIEGDLEKDKLGLSLEDEGFIKENIDTIIHAAADVRHFGDMSYFEKVNTQSTKHLLDIAKCKKDVRFHYISTLGIPEELALNGQWEDVISNPKLSEDLKLENVYTNSKLQSEKLVYKAGEEGTAITVYRGGNLTCRFNDGKFQKNIDSNAFYRMIKSMILLGKAPKVNCYLDFTPIDYASKAIVYLVYREDTIGETFHICNPGQVPYNSVIDMINNFGYKIDLIDENEYEKWLFDNSISKNQEGLELAMAQLDGDGVKNSYYKFACPNTIKYLDSEYLKYTQINQEFISKMLSYAIKIGYFPEPQKR</sequence>
<dbReference type="PROSITE" id="PS00012">
    <property type="entry name" value="PHOSPHOPANTETHEINE"/>
    <property type="match status" value="1"/>
</dbReference>
<dbReference type="InterPro" id="IPR036736">
    <property type="entry name" value="ACP-like_sf"/>
</dbReference>
<evidence type="ECO:0000256" key="1">
    <source>
        <dbReference type="ARBA" id="ARBA00001957"/>
    </source>
</evidence>
<dbReference type="Gene3D" id="2.30.38.10">
    <property type="entry name" value="Luciferase, Domain 3"/>
    <property type="match status" value="1"/>
</dbReference>
<dbReference type="InterPro" id="IPR013120">
    <property type="entry name" value="FAR_NAD-bd"/>
</dbReference>
<dbReference type="Gene3D" id="3.40.50.720">
    <property type="entry name" value="NAD(P)-binding Rossmann-like Domain"/>
    <property type="match status" value="1"/>
</dbReference>
<dbReference type="InterPro" id="IPR045851">
    <property type="entry name" value="AMP-bd_C_sf"/>
</dbReference>
<dbReference type="InterPro" id="IPR010080">
    <property type="entry name" value="Thioester_reductase-like_dom"/>
</dbReference>
<keyword evidence="4" id="KW-0597">Phosphoprotein</keyword>
<evidence type="ECO:0000256" key="4">
    <source>
        <dbReference type="ARBA" id="ARBA00022553"/>
    </source>
</evidence>
<dbReference type="InterPro" id="IPR006162">
    <property type="entry name" value="Ppantetheine_attach_site"/>
</dbReference>
<dbReference type="NCBIfam" id="TIGR01733">
    <property type="entry name" value="AA-adenyl-dom"/>
    <property type="match status" value="1"/>
</dbReference>
<dbReference type="PROSITE" id="PS50075">
    <property type="entry name" value="CARRIER"/>
    <property type="match status" value="1"/>
</dbReference>